<feature type="domain" description="Factor H binding protein-like C-terminal" evidence="3">
    <location>
        <begin position="404"/>
        <end position="509"/>
    </location>
</feature>
<evidence type="ECO:0000313" key="4">
    <source>
        <dbReference type="EMBL" id="SUB24772.1"/>
    </source>
</evidence>
<dbReference type="RefSeq" id="WP_115249909.1">
    <property type="nucleotide sequence ID" value="NZ_UGSP01000001.1"/>
</dbReference>
<dbReference type="GeneID" id="300134013"/>
<dbReference type="SUPFAM" id="SSF57997">
    <property type="entry name" value="Tropomyosin"/>
    <property type="match status" value="1"/>
</dbReference>
<feature type="compositionally biased region" description="Polar residues" evidence="1">
    <location>
        <begin position="172"/>
        <end position="186"/>
    </location>
</feature>
<proteinExistence type="predicted"/>
<protein>
    <submittedName>
        <fullName evidence="4">ATPase involved in DNA repair</fullName>
    </submittedName>
</protein>
<sequence length="530" mass="58494">MKQNTFFQLSAVAIACAALMACSSSSGGFPSTEASNNNATQLQPQTNDQTKPQTEDTSKLQQQLDAARARLQKAQADLAKAEKSVAGYKTSLQKNSSALDAAKQQLANAQNAVNNAVADVNQHKAEVSRLTAQVNELSNLQKLGSSAEVQQKLDQAKQDLAKANASLKEKQTQLTSSQKQADSLSKNVAELENKQRSLSAQVKSKETELNQLKGKVSEADQALSKEKAQLASLKEEAPAVAEATREENYMGDDYKWRSIKVKREGVHRGDFTQGSVAQNKYQSSTLKYEVLVPNVAAGTGVTKETHAFQDVDFTQYPVDTKRIQTIEQFHQTCGSKEQCYPLVNRKMGDMRFVNQAYSTFFAVNLSDYSDGNLYSNQFHTKYGYIYKELPQDNAVWNLPSGQEQVTYRGKTMGRFESILLDGNVYDGQGDLTLTADFAKNTVAGKVTNRQGYRDNRDITLIETPIAKVNNKIGFEGNWQYGEHDRNRNRDGYYEGIFVGPNAEEVLGEIVPISNHAHRGGSVFGGTSQQQ</sequence>
<evidence type="ECO:0000259" key="3">
    <source>
        <dbReference type="Pfam" id="PF08794"/>
    </source>
</evidence>
<dbReference type="SUPFAM" id="SSF56925">
    <property type="entry name" value="OMPA-like"/>
    <property type="match status" value="1"/>
</dbReference>
<dbReference type="Gene3D" id="1.10.287.1490">
    <property type="match status" value="1"/>
</dbReference>
<accession>A0A379ATQ4</accession>
<dbReference type="Proteomes" id="UP000255098">
    <property type="component" value="Unassembled WGS sequence"/>
</dbReference>
<name>A0A379ATQ4_AVIAV</name>
<dbReference type="EMBL" id="UGSP01000001">
    <property type="protein sequence ID" value="SUB24772.1"/>
    <property type="molecule type" value="Genomic_DNA"/>
</dbReference>
<gene>
    <name evidence="4" type="ORF">NCTC11297_01827</name>
</gene>
<dbReference type="Gene3D" id="2.40.160.90">
    <property type="match status" value="1"/>
</dbReference>
<evidence type="ECO:0000256" key="1">
    <source>
        <dbReference type="SAM" id="MobiDB-lite"/>
    </source>
</evidence>
<organism evidence="4 5">
    <name type="scientific">Avibacterium avium</name>
    <name type="common">Pasteurella avium</name>
    <dbReference type="NCBI Taxonomy" id="751"/>
    <lineage>
        <taxon>Bacteria</taxon>
        <taxon>Pseudomonadati</taxon>
        <taxon>Pseudomonadota</taxon>
        <taxon>Gammaproteobacteria</taxon>
        <taxon>Pasteurellales</taxon>
        <taxon>Pasteurellaceae</taxon>
        <taxon>Avibacterium</taxon>
    </lineage>
</organism>
<feature type="compositionally biased region" description="Polar residues" evidence="1">
    <location>
        <begin position="27"/>
        <end position="52"/>
    </location>
</feature>
<feature type="signal peptide" evidence="2">
    <location>
        <begin position="1"/>
        <end position="28"/>
    </location>
</feature>
<reference evidence="4 5" key="1">
    <citation type="submission" date="2018-06" db="EMBL/GenBank/DDBJ databases">
        <authorList>
            <consortium name="Pathogen Informatics"/>
            <person name="Doyle S."/>
        </authorList>
    </citation>
    <scope>NUCLEOTIDE SEQUENCE [LARGE SCALE GENOMIC DNA]</scope>
    <source>
        <strain evidence="5">NCTC 11297</strain>
    </source>
</reference>
<feature type="region of interest" description="Disordered" evidence="1">
    <location>
        <begin position="169"/>
        <end position="188"/>
    </location>
</feature>
<feature type="region of interest" description="Disordered" evidence="1">
    <location>
        <begin position="27"/>
        <end position="58"/>
    </location>
</feature>
<evidence type="ECO:0000313" key="5">
    <source>
        <dbReference type="Proteomes" id="UP000255098"/>
    </source>
</evidence>
<keyword evidence="2" id="KW-0732">Signal</keyword>
<dbReference type="PANTHER" id="PTHR23159:SF60">
    <property type="entry name" value="SPINDLE ASSEMBLY ABNORMAL PROTEIN 4"/>
    <property type="match status" value="1"/>
</dbReference>
<feature type="chain" id="PRO_5016607392" evidence="2">
    <location>
        <begin position="29"/>
        <end position="530"/>
    </location>
</feature>
<dbReference type="PANTHER" id="PTHR23159">
    <property type="entry name" value="CENTROSOMAL PROTEIN 2"/>
    <property type="match status" value="1"/>
</dbReference>
<keyword evidence="5" id="KW-1185">Reference proteome</keyword>
<dbReference type="PROSITE" id="PS51257">
    <property type="entry name" value="PROKAR_LIPOPROTEIN"/>
    <property type="match status" value="1"/>
</dbReference>
<evidence type="ECO:0000256" key="2">
    <source>
        <dbReference type="SAM" id="SignalP"/>
    </source>
</evidence>
<dbReference type="AlphaFoldDB" id="A0A379ATQ4"/>
<dbReference type="InterPro" id="IPR011250">
    <property type="entry name" value="OMP/PagP_B-barrel"/>
</dbReference>
<dbReference type="Pfam" id="PF08794">
    <property type="entry name" value="FHBP_C"/>
    <property type="match status" value="1"/>
</dbReference>
<dbReference type="InterPro" id="IPR014902">
    <property type="entry name" value="FHBP-like_C"/>
</dbReference>